<gene>
    <name evidence="1" type="ORF">PGRI_082780</name>
</gene>
<dbReference type="EMBL" id="LHQR01000027">
    <property type="protein sequence ID" value="KXG51994.1"/>
    <property type="molecule type" value="Genomic_DNA"/>
</dbReference>
<dbReference type="OrthoDB" id="4177740at2759"/>
<accession>A0A135LSP4</accession>
<comment type="caution">
    <text evidence="1">The sequence shown here is derived from an EMBL/GenBank/DDBJ whole genome shotgun (WGS) entry which is preliminary data.</text>
</comment>
<reference evidence="1 2" key="1">
    <citation type="journal article" date="2016" name="BMC Genomics">
        <title>Genome sequencing and secondary metabolism of the postharvest pathogen Penicillium griseofulvum.</title>
        <authorList>
            <person name="Banani H."/>
            <person name="Marcet-Houben M."/>
            <person name="Ballester A.R."/>
            <person name="Abbruscato P."/>
            <person name="Gonzalez-Candelas L."/>
            <person name="Gabaldon T."/>
            <person name="Spadaro D."/>
        </authorList>
    </citation>
    <scope>NUCLEOTIDE SEQUENCE [LARGE SCALE GENOMIC DNA]</scope>
    <source>
        <strain evidence="1 2">PG3</strain>
    </source>
</reference>
<protein>
    <submittedName>
        <fullName evidence="1">Uncharacterized protein</fullName>
    </submittedName>
</protein>
<organism evidence="1 2">
    <name type="scientific">Penicillium patulum</name>
    <name type="common">Penicillium griseofulvum</name>
    <dbReference type="NCBI Taxonomy" id="5078"/>
    <lineage>
        <taxon>Eukaryota</taxon>
        <taxon>Fungi</taxon>
        <taxon>Dikarya</taxon>
        <taxon>Ascomycota</taxon>
        <taxon>Pezizomycotina</taxon>
        <taxon>Eurotiomycetes</taxon>
        <taxon>Eurotiomycetidae</taxon>
        <taxon>Eurotiales</taxon>
        <taxon>Aspergillaceae</taxon>
        <taxon>Penicillium</taxon>
    </lineage>
</organism>
<keyword evidence="2" id="KW-1185">Reference proteome</keyword>
<evidence type="ECO:0000313" key="2">
    <source>
        <dbReference type="Proteomes" id="UP000070168"/>
    </source>
</evidence>
<dbReference type="AlphaFoldDB" id="A0A135LSP4"/>
<proteinExistence type="predicted"/>
<dbReference type="RefSeq" id="XP_040650530.1">
    <property type="nucleotide sequence ID" value="XM_040795992.1"/>
</dbReference>
<dbReference type="STRING" id="5078.A0A135LSP4"/>
<dbReference type="OMA" id="IKCIMHN"/>
<dbReference type="Proteomes" id="UP000070168">
    <property type="component" value="Unassembled WGS sequence"/>
</dbReference>
<name>A0A135LSP4_PENPA</name>
<dbReference type="GeneID" id="63711292"/>
<sequence length="260" mass="30024">MSSKPNTESREHLEQRKTLITLHNDIEALEIHVLDPSQLDQFNIQREHMSLDRDLDSNPRFFTQNTNIPEPDDEVLDETVDILHNKDFFTDPFSRAYALQTQWGAYTFSSHWISSKTPWRSMSVSDYRPFRSLYKYDEPSFGVVDIMDVAGAEYPHITAATYISLHERDSSSLSRGELLIILRIMLAQLRKARLLHHTLAPILILAFVGNRARMLESYFDGKSLLVRSSDFYEFSDRKSASVSLKTLTEWYLGDPTGKTV</sequence>
<evidence type="ECO:0000313" key="1">
    <source>
        <dbReference type="EMBL" id="KXG51994.1"/>
    </source>
</evidence>